<comment type="subcellular location">
    <subcellularLocation>
        <location evidence="17">Membrane</location>
        <topology evidence="17">Multi-pass membrane protein</topology>
    </subcellularLocation>
    <subcellularLocation>
        <location evidence="1">Vacuole membrane</location>
        <topology evidence="1">Multi-pass membrane protein</topology>
    </subcellularLocation>
</comment>
<dbReference type="EMBL" id="ML119051">
    <property type="protein sequence ID" value="ROT42589.1"/>
    <property type="molecule type" value="Genomic_DNA"/>
</dbReference>
<feature type="transmembrane region" description="Helical" evidence="17">
    <location>
        <begin position="910"/>
        <end position="932"/>
    </location>
</feature>
<dbReference type="Gene3D" id="1.20.1110.10">
    <property type="entry name" value="Calcium-transporting ATPase, transmembrane domain"/>
    <property type="match status" value="1"/>
</dbReference>
<dbReference type="InterPro" id="IPR044492">
    <property type="entry name" value="P_typ_ATPase_HD_dom"/>
</dbReference>
<dbReference type="RefSeq" id="XP_028470395.1">
    <property type="nucleotide sequence ID" value="XM_028607526.1"/>
</dbReference>
<keyword evidence="14 17" id="KW-0472">Membrane</keyword>
<keyword evidence="12 17" id="KW-1133">Transmembrane helix</keyword>
<dbReference type="STRING" id="1314773.A0A3N2Q723"/>
<dbReference type="Pfam" id="PF00690">
    <property type="entry name" value="Cation_ATPase_N"/>
    <property type="match status" value="1"/>
</dbReference>
<feature type="transmembrane region" description="Helical" evidence="17">
    <location>
        <begin position="1065"/>
        <end position="1083"/>
    </location>
</feature>
<dbReference type="PANTHER" id="PTHR24093">
    <property type="entry name" value="CATION TRANSPORTING ATPASE"/>
    <property type="match status" value="1"/>
</dbReference>
<proteinExistence type="inferred from homology"/>
<feature type="compositionally biased region" description="Polar residues" evidence="18">
    <location>
        <begin position="525"/>
        <end position="539"/>
    </location>
</feature>
<keyword evidence="11" id="KW-1278">Translocase</keyword>
<keyword evidence="7 17" id="KW-0547">Nucleotide-binding</keyword>
<keyword evidence="13 17" id="KW-0406">Ion transport</keyword>
<dbReference type="Pfam" id="PF00689">
    <property type="entry name" value="Cation_ATPase_C"/>
    <property type="match status" value="1"/>
</dbReference>
<dbReference type="SFLD" id="SFLDS00003">
    <property type="entry name" value="Haloacid_Dehalogenase"/>
    <property type="match status" value="1"/>
</dbReference>
<dbReference type="PRINTS" id="PR00119">
    <property type="entry name" value="CATATPASE"/>
</dbReference>
<dbReference type="InterPro" id="IPR023299">
    <property type="entry name" value="ATPase_P-typ_cyto_dom_N"/>
</dbReference>
<feature type="transmembrane region" description="Helical" evidence="17">
    <location>
        <begin position="391"/>
        <end position="411"/>
    </location>
</feature>
<dbReference type="GO" id="GO:0006874">
    <property type="term" value="P:intracellular calcium ion homeostasis"/>
    <property type="evidence" value="ECO:0007669"/>
    <property type="project" value="UniProtKB-ARBA"/>
</dbReference>
<dbReference type="InterPro" id="IPR001757">
    <property type="entry name" value="P_typ_ATPase"/>
</dbReference>
<dbReference type="FunFam" id="2.70.150.10:FF:000028">
    <property type="entry name" value="Calcium-transporting ATPase"/>
    <property type="match status" value="1"/>
</dbReference>
<dbReference type="AlphaFoldDB" id="A0A3N2Q723"/>
<dbReference type="NCBIfam" id="TIGR01517">
    <property type="entry name" value="ATPase-IIB_Ca"/>
    <property type="match status" value="1"/>
</dbReference>
<evidence type="ECO:0000256" key="8">
    <source>
        <dbReference type="ARBA" id="ARBA00022837"/>
    </source>
</evidence>
<keyword evidence="6" id="KW-0479">Metal-binding</keyword>
<evidence type="ECO:0000256" key="9">
    <source>
        <dbReference type="ARBA" id="ARBA00022840"/>
    </source>
</evidence>
<sequence>MSDEIKASAPSHPPGTDGHGSDSISIDGKPPPKILAEDHFDVKVLDQQPAAERPKNNKFAFTPAQLHELILARSLSALRAFGGIEGLAAGLRTDPKAGLGVDESGLDGTITFDEALAAAREKREPEITPVLVPDSDSASFHLDLDLNNLDIVGHHDQSFADRKRIFGLNRLPKRKPKSFLALAWLAFNDKLIFLLTVSASVSLALGIYESVEATDDANRIQWVDGLTVVVAIIVIVFASAATDWHKDRKFAKLNERKEQRDVKVTRSGKTRNVPVHEVLVGDVMHVETGDVVAVDGVLISAAGVQVDESSVSGESELVHKSIVGDWNTLATRAHAPDPFIVSGTTVCGGIGTYLVLSVGEHSSFGRTLMSIREDVEETPLQQKLGLLAKQLITFGAIAGFIFFFVMFVRYLTRLRDMDPNPAARAEAFFEVLILAITVVIVTVPEGLSLAVTLALAFATKRMLRDNNLVRLIRSCEIMGNATCICSDKTGTLTQNEMTVVVGRLGTVPFGDCGPTISSAASASAGSDTENTANDVASGQQEASIPDFVASLDEDVKDLLKNSIALNSTAFESDDPANPGFVGTSTETALLKFGREYLSMAHLNEERENGNIENLSPFDASRKWMAVMRRVSPTECRMLAKGAAEVIVSKCTDILADPKSGMATQPITESIREEINASIKEYATNMLRPVVIAYRDFARTEAFEDPNDPESIPFDKHFDKLTFIGIFGIRDPLRPEVIQSVRTCQDAGVFVRMVTGDNFLTAKAIAAECGIYTPGGLAMDGPIFRRLTSNQLDLVIPRLQVLARSSPEDKLLLVSHLKRMGETVAVTGDGTNDALALKAADVGFAMGIQGTEVAKEAASIILLDDNFESIVKSLLWGRTVNDATKKFLQFQFTINISAGTLTVVSELAGNVIFNIVQLLWINLIMDIFASLGLATDYPSRDFLKRKPEPRTAPIVTITMWKMVLLVAIYQLAVIFTFHYAGEALFHPQNDFERKQLQTMVFNIYVWMQFFNQHNCRRVDNKINIWYQGVLRNPWFLGVQCVTLAGQMVIIWLAGAVFDTEPLNAAQWGWSMLFGALVIPLGALIRQIPDRFVLMFFRAVARAFRPVKRGFLAVVRLLTKPLPEKWRPKKHKQGDDEMGATEAWVLQTGAALLRPVNYQWGHSGPPQSGQVGRTQSITQAQREALAKALQSEENKQAEFDVVALVDQARNTPSSLGLNIEVHPGTAKDDPLLHTPGNKDNPPSQDPRVLDWVKVGSRAEGK</sequence>
<keyword evidence="3" id="KW-0926">Vacuole</keyword>
<evidence type="ECO:0000256" key="2">
    <source>
        <dbReference type="ARBA" id="ARBA00022448"/>
    </source>
</evidence>
<dbReference type="InterPro" id="IPR018303">
    <property type="entry name" value="ATPase_P-typ_P_site"/>
</dbReference>
<dbReference type="InterPro" id="IPR023298">
    <property type="entry name" value="ATPase_P-typ_TM_dom_sf"/>
</dbReference>
<dbReference type="NCBIfam" id="TIGR01494">
    <property type="entry name" value="ATPase_P-type"/>
    <property type="match status" value="1"/>
</dbReference>
<dbReference type="Gene3D" id="3.40.50.1000">
    <property type="entry name" value="HAD superfamily/HAD-like"/>
    <property type="match status" value="1"/>
</dbReference>
<dbReference type="Pfam" id="PF13246">
    <property type="entry name" value="Cation_ATPase"/>
    <property type="match status" value="1"/>
</dbReference>
<dbReference type="GO" id="GO:0005774">
    <property type="term" value="C:vacuolar membrane"/>
    <property type="evidence" value="ECO:0007669"/>
    <property type="project" value="UniProtKB-SubCell"/>
</dbReference>
<keyword evidence="5 17" id="KW-0812">Transmembrane</keyword>
<feature type="region of interest" description="Disordered" evidence="18">
    <location>
        <begin position="1155"/>
        <end position="1181"/>
    </location>
</feature>
<dbReference type="InterPro" id="IPR036412">
    <property type="entry name" value="HAD-like_sf"/>
</dbReference>
<dbReference type="GeneID" id="39576004"/>
<dbReference type="SUPFAM" id="SSF81665">
    <property type="entry name" value="Calcium ATPase, transmembrane domain M"/>
    <property type="match status" value="1"/>
</dbReference>
<comment type="function">
    <text evidence="17">Catalyzes the hydrolysis of ATP coupled with the transport of calcium.</text>
</comment>
<feature type="compositionally biased region" description="Polar residues" evidence="18">
    <location>
        <begin position="1163"/>
        <end position="1179"/>
    </location>
</feature>
<keyword evidence="4 17" id="KW-0109">Calcium transport</keyword>
<evidence type="ECO:0000256" key="17">
    <source>
        <dbReference type="RuleBase" id="RU361146"/>
    </source>
</evidence>
<dbReference type="PRINTS" id="PR00120">
    <property type="entry name" value="HATPASE"/>
</dbReference>
<evidence type="ECO:0000256" key="11">
    <source>
        <dbReference type="ARBA" id="ARBA00022967"/>
    </source>
</evidence>
<evidence type="ECO:0000313" key="21">
    <source>
        <dbReference type="Proteomes" id="UP000272025"/>
    </source>
</evidence>
<evidence type="ECO:0000256" key="10">
    <source>
        <dbReference type="ARBA" id="ARBA00022842"/>
    </source>
</evidence>
<accession>A0A3N2Q723</accession>
<gene>
    <name evidence="20" type="ORF">SODALDRAFT_267047</name>
</gene>
<evidence type="ECO:0000259" key="19">
    <source>
        <dbReference type="SMART" id="SM00831"/>
    </source>
</evidence>
<feature type="transmembrane region" description="Helical" evidence="17">
    <location>
        <begin position="953"/>
        <end position="974"/>
    </location>
</feature>
<comment type="catalytic activity">
    <reaction evidence="15 17">
        <text>Ca(2+)(in) + ATP + H2O = Ca(2+)(out) + ADP + phosphate + H(+)</text>
        <dbReference type="Rhea" id="RHEA:18105"/>
        <dbReference type="ChEBI" id="CHEBI:15377"/>
        <dbReference type="ChEBI" id="CHEBI:15378"/>
        <dbReference type="ChEBI" id="CHEBI:29108"/>
        <dbReference type="ChEBI" id="CHEBI:30616"/>
        <dbReference type="ChEBI" id="CHEBI:43474"/>
        <dbReference type="ChEBI" id="CHEBI:456216"/>
        <dbReference type="EC" id="7.2.2.10"/>
    </reaction>
</comment>
<dbReference type="GO" id="GO:0005524">
    <property type="term" value="F:ATP binding"/>
    <property type="evidence" value="ECO:0007669"/>
    <property type="project" value="UniProtKB-KW"/>
</dbReference>
<dbReference type="SUPFAM" id="SSF56784">
    <property type="entry name" value="HAD-like"/>
    <property type="match status" value="1"/>
</dbReference>
<dbReference type="InterPro" id="IPR004014">
    <property type="entry name" value="ATPase_P-typ_cation-transptr_N"/>
</dbReference>
<dbReference type="SFLD" id="SFLDG00002">
    <property type="entry name" value="C1.7:_P-type_atpase_like"/>
    <property type="match status" value="1"/>
</dbReference>
<evidence type="ECO:0000256" key="18">
    <source>
        <dbReference type="SAM" id="MobiDB-lite"/>
    </source>
</evidence>
<comment type="caution">
    <text evidence="17">Lacks conserved residue(s) required for the propagation of feature annotation.</text>
</comment>
<dbReference type="Gene3D" id="3.40.1110.10">
    <property type="entry name" value="Calcium-transporting ATPase, cytoplasmic domain N"/>
    <property type="match status" value="1"/>
</dbReference>
<keyword evidence="21" id="KW-1185">Reference proteome</keyword>
<dbReference type="PANTHER" id="PTHR24093:SF369">
    <property type="entry name" value="CALCIUM-TRANSPORTING ATPASE"/>
    <property type="match status" value="1"/>
</dbReference>
<evidence type="ECO:0000256" key="16">
    <source>
        <dbReference type="ARBA" id="ARBA00059328"/>
    </source>
</evidence>
<keyword evidence="2 17" id="KW-0813">Transport</keyword>
<evidence type="ECO:0000256" key="3">
    <source>
        <dbReference type="ARBA" id="ARBA00022554"/>
    </source>
</evidence>
<evidence type="ECO:0000313" key="20">
    <source>
        <dbReference type="EMBL" id="ROT42589.1"/>
    </source>
</evidence>
<dbReference type="GO" id="GO:0016887">
    <property type="term" value="F:ATP hydrolysis activity"/>
    <property type="evidence" value="ECO:0007669"/>
    <property type="project" value="InterPro"/>
</dbReference>
<feature type="region of interest" description="Disordered" evidence="18">
    <location>
        <begin position="1212"/>
        <end position="1259"/>
    </location>
</feature>
<keyword evidence="9 17" id="KW-0067">ATP-binding</keyword>
<dbReference type="EC" id="7.2.2.10" evidence="17"/>
<evidence type="ECO:0000256" key="7">
    <source>
        <dbReference type="ARBA" id="ARBA00022741"/>
    </source>
</evidence>
<dbReference type="GO" id="GO:0005886">
    <property type="term" value="C:plasma membrane"/>
    <property type="evidence" value="ECO:0007669"/>
    <property type="project" value="TreeGrafter"/>
</dbReference>
<feature type="transmembrane region" description="Helical" evidence="17">
    <location>
        <begin position="220"/>
        <end position="242"/>
    </location>
</feature>
<dbReference type="InterPro" id="IPR059000">
    <property type="entry name" value="ATPase_P-type_domA"/>
</dbReference>
<dbReference type="FunFam" id="3.40.50.1000:FF:000018">
    <property type="entry name" value="Calcium-transporting ATPase"/>
    <property type="match status" value="1"/>
</dbReference>
<protein>
    <recommendedName>
        <fullName evidence="17">Calcium-transporting ATPase</fullName>
        <ecNumber evidence="17">7.2.2.10</ecNumber>
    </recommendedName>
</protein>
<dbReference type="GO" id="GO:0046872">
    <property type="term" value="F:metal ion binding"/>
    <property type="evidence" value="ECO:0007669"/>
    <property type="project" value="UniProtKB-KW"/>
</dbReference>
<feature type="transmembrane region" description="Helical" evidence="17">
    <location>
        <begin position="179"/>
        <end position="208"/>
    </location>
</feature>
<dbReference type="GO" id="GO:0005388">
    <property type="term" value="F:P-type calcium transporter activity"/>
    <property type="evidence" value="ECO:0007669"/>
    <property type="project" value="UniProtKB-EC"/>
</dbReference>
<keyword evidence="10" id="KW-0460">Magnesium</keyword>
<dbReference type="InterPro" id="IPR023214">
    <property type="entry name" value="HAD_sf"/>
</dbReference>
<dbReference type="InterPro" id="IPR006068">
    <property type="entry name" value="ATPase_P-typ_cation-transptr_C"/>
</dbReference>
<evidence type="ECO:0000256" key="15">
    <source>
        <dbReference type="ARBA" id="ARBA00048694"/>
    </source>
</evidence>
<feature type="transmembrane region" description="Helical" evidence="17">
    <location>
        <begin position="1033"/>
        <end position="1053"/>
    </location>
</feature>
<feature type="domain" description="Cation-transporting P-type ATPase N-terminal" evidence="19">
    <location>
        <begin position="145"/>
        <end position="207"/>
    </location>
</feature>
<dbReference type="SUPFAM" id="SSF81660">
    <property type="entry name" value="Metal cation-transporting ATPase, ATP-binding domain N"/>
    <property type="match status" value="1"/>
</dbReference>
<name>A0A3N2Q723_SODAK</name>
<comment type="similarity">
    <text evidence="17">Belongs to the cation transport ATPase (P-type) (TC 3.A.3) family.</text>
</comment>
<dbReference type="OrthoDB" id="3352408at2759"/>
<dbReference type="PROSITE" id="PS00154">
    <property type="entry name" value="ATPASE_E1_E2"/>
    <property type="match status" value="1"/>
</dbReference>
<keyword evidence="8 17" id="KW-0106">Calcium</keyword>
<evidence type="ECO:0000256" key="12">
    <source>
        <dbReference type="ARBA" id="ARBA00022989"/>
    </source>
</evidence>
<dbReference type="SMART" id="SM00831">
    <property type="entry name" value="Cation_ATPase_N"/>
    <property type="match status" value="1"/>
</dbReference>
<evidence type="ECO:0000256" key="14">
    <source>
        <dbReference type="ARBA" id="ARBA00023136"/>
    </source>
</evidence>
<dbReference type="Proteomes" id="UP000272025">
    <property type="component" value="Unassembled WGS sequence"/>
</dbReference>
<dbReference type="InterPro" id="IPR006408">
    <property type="entry name" value="P-type_ATPase_IIB"/>
</dbReference>
<evidence type="ECO:0000256" key="5">
    <source>
        <dbReference type="ARBA" id="ARBA00022692"/>
    </source>
</evidence>
<dbReference type="Pfam" id="PF00122">
    <property type="entry name" value="E1-E2_ATPase"/>
    <property type="match status" value="1"/>
</dbReference>
<feature type="region of interest" description="Disordered" evidence="18">
    <location>
        <begin position="520"/>
        <end position="539"/>
    </location>
</feature>
<evidence type="ECO:0000256" key="13">
    <source>
        <dbReference type="ARBA" id="ARBA00023065"/>
    </source>
</evidence>
<dbReference type="SFLD" id="SFLDF00027">
    <property type="entry name" value="p-type_atpase"/>
    <property type="match status" value="1"/>
</dbReference>
<evidence type="ECO:0000256" key="6">
    <source>
        <dbReference type="ARBA" id="ARBA00022723"/>
    </source>
</evidence>
<evidence type="ECO:0000256" key="1">
    <source>
        <dbReference type="ARBA" id="ARBA00004128"/>
    </source>
</evidence>
<organism evidence="20 21">
    <name type="scientific">Sodiomyces alkalinus (strain CBS 110278 / VKM F-3762 / F11)</name>
    <name type="common">Alkaliphilic filamentous fungus</name>
    <dbReference type="NCBI Taxonomy" id="1314773"/>
    <lineage>
        <taxon>Eukaryota</taxon>
        <taxon>Fungi</taxon>
        <taxon>Dikarya</taxon>
        <taxon>Ascomycota</taxon>
        <taxon>Pezizomycotina</taxon>
        <taxon>Sordariomycetes</taxon>
        <taxon>Hypocreomycetidae</taxon>
        <taxon>Glomerellales</taxon>
        <taxon>Plectosphaerellaceae</taxon>
        <taxon>Sodiomyces</taxon>
    </lineage>
</organism>
<feature type="transmembrane region" description="Helical" evidence="17">
    <location>
        <begin position="431"/>
        <end position="458"/>
    </location>
</feature>
<dbReference type="SUPFAM" id="SSF81653">
    <property type="entry name" value="Calcium ATPase, transduction domain A"/>
    <property type="match status" value="1"/>
</dbReference>
<dbReference type="Gene3D" id="2.70.150.10">
    <property type="entry name" value="Calcium-transporting ATPase, cytoplasmic transduction domain A"/>
    <property type="match status" value="1"/>
</dbReference>
<evidence type="ECO:0000256" key="4">
    <source>
        <dbReference type="ARBA" id="ARBA00022568"/>
    </source>
</evidence>
<reference evidence="20 21" key="1">
    <citation type="journal article" date="2018" name="Mol. Ecol.">
        <title>The obligate alkalophilic soda-lake fungus Sodiomyces alkalinus has shifted to a protein diet.</title>
        <authorList>
            <person name="Grum-Grzhimaylo A.A."/>
            <person name="Falkoski D.L."/>
            <person name="van den Heuvel J."/>
            <person name="Valero-Jimenez C.A."/>
            <person name="Min B."/>
            <person name="Choi I.G."/>
            <person name="Lipzen A."/>
            <person name="Daum C.G."/>
            <person name="Aanen D.K."/>
            <person name="Tsang A."/>
            <person name="Henrissat B."/>
            <person name="Bilanenko E.N."/>
            <person name="de Vries R.P."/>
            <person name="van Kan J.A.L."/>
            <person name="Grigoriev I.V."/>
            <person name="Debets A.J.M."/>
        </authorList>
    </citation>
    <scope>NUCLEOTIDE SEQUENCE [LARGE SCALE GENOMIC DNA]</scope>
    <source>
        <strain evidence="20 21">F11</strain>
    </source>
</reference>
<comment type="function">
    <text evidence="16">This magnesium-dependent enzyme catalyzes the hydrolysis of ATP coupled with the transport of calcium. Transports the calcium to the vacuole and participates in the control of the cytosolic free calcium.</text>
</comment>
<dbReference type="InterPro" id="IPR008250">
    <property type="entry name" value="ATPase_P-typ_transduc_dom_A_sf"/>
</dbReference>
<feature type="region of interest" description="Disordered" evidence="18">
    <location>
        <begin position="1"/>
        <end position="34"/>
    </location>
</feature>
<dbReference type="Pfam" id="PF08282">
    <property type="entry name" value="Hydrolase_3"/>
    <property type="match status" value="1"/>
</dbReference>
<feature type="transmembrane region" description="Helical" evidence="17">
    <location>
        <begin position="994"/>
        <end position="1012"/>
    </location>
</feature>